<feature type="chain" id="PRO_5018043714" evidence="1">
    <location>
        <begin position="22"/>
        <end position="454"/>
    </location>
</feature>
<dbReference type="EMBL" id="REGN01000323">
    <property type="protein sequence ID" value="RNA42764.1"/>
    <property type="molecule type" value="Genomic_DNA"/>
</dbReference>
<gene>
    <name evidence="2" type="ORF">BpHYR1_021866</name>
</gene>
<sequence length="454" mass="52452">MTLFSFKLYLIHLNLFELILRNFIKDAFENFNCINSIQNYQNESAINSNRSINTLDLSPLDSLLTDDIYPLDILYFFNTSQPVKELLDTMEKFTSTIVDIRANIQGFLTTNSSNKIISVLHQINVDNLELKKISICFLEQVLEPNSDKTCWNQFMTPLAASFIKNLGLFSSINQNFAIYTKQYQLDIFTLCLRERTFISCLVEDFLDVVSSVEKILNQDIKSILKKIESFFLNDYRKINFFICLTAFLIEPNTYQECVFSYSILTNKDILSKASKMVDQFSAFLGRSNLMDYISKNLKSLSQLNDVKTTLDAFLTRNFLLCLRENINKTDKIEFCSQNDTKIKYFINSNSSYSDSSNLTSCLNNNSHLLECFDSLSVSFKNTTQMMQTIFNLINKNETNLNEFWNNFINNLDQTANMINHLSMTMSPVASAPLTTTETKNNAFKPIKFYFVKSN</sequence>
<dbReference type="AlphaFoldDB" id="A0A3M7T405"/>
<evidence type="ECO:0000313" key="2">
    <source>
        <dbReference type="EMBL" id="RNA42764.1"/>
    </source>
</evidence>
<keyword evidence="1" id="KW-0732">Signal</keyword>
<comment type="caution">
    <text evidence="2">The sequence shown here is derived from an EMBL/GenBank/DDBJ whole genome shotgun (WGS) entry which is preliminary data.</text>
</comment>
<dbReference type="Proteomes" id="UP000276133">
    <property type="component" value="Unassembled WGS sequence"/>
</dbReference>
<proteinExistence type="predicted"/>
<reference evidence="2 3" key="1">
    <citation type="journal article" date="2018" name="Sci. Rep.">
        <title>Genomic signatures of local adaptation to the degree of environmental predictability in rotifers.</title>
        <authorList>
            <person name="Franch-Gras L."/>
            <person name="Hahn C."/>
            <person name="Garcia-Roger E.M."/>
            <person name="Carmona M.J."/>
            <person name="Serra M."/>
            <person name="Gomez A."/>
        </authorList>
    </citation>
    <scope>NUCLEOTIDE SEQUENCE [LARGE SCALE GENOMIC DNA]</scope>
    <source>
        <strain evidence="2">HYR1</strain>
    </source>
</reference>
<accession>A0A3M7T405</accession>
<keyword evidence="3" id="KW-1185">Reference proteome</keyword>
<name>A0A3M7T405_BRAPC</name>
<dbReference type="OrthoDB" id="10573269at2759"/>
<protein>
    <submittedName>
        <fullName evidence="2">Uncharacterized protein</fullName>
    </submittedName>
</protein>
<evidence type="ECO:0000313" key="3">
    <source>
        <dbReference type="Proteomes" id="UP000276133"/>
    </source>
</evidence>
<evidence type="ECO:0000256" key="1">
    <source>
        <dbReference type="SAM" id="SignalP"/>
    </source>
</evidence>
<organism evidence="2 3">
    <name type="scientific">Brachionus plicatilis</name>
    <name type="common">Marine rotifer</name>
    <name type="synonym">Brachionus muelleri</name>
    <dbReference type="NCBI Taxonomy" id="10195"/>
    <lineage>
        <taxon>Eukaryota</taxon>
        <taxon>Metazoa</taxon>
        <taxon>Spiralia</taxon>
        <taxon>Gnathifera</taxon>
        <taxon>Rotifera</taxon>
        <taxon>Eurotatoria</taxon>
        <taxon>Monogononta</taxon>
        <taxon>Pseudotrocha</taxon>
        <taxon>Ploima</taxon>
        <taxon>Brachionidae</taxon>
        <taxon>Brachionus</taxon>
    </lineage>
</organism>
<feature type="signal peptide" evidence="1">
    <location>
        <begin position="1"/>
        <end position="21"/>
    </location>
</feature>